<dbReference type="InterPro" id="IPR036393">
    <property type="entry name" value="AceGlu_kinase-like_sf"/>
</dbReference>
<dbReference type="FunFam" id="2.30.130.10:FF:000007">
    <property type="entry name" value="Glutamate 5-kinase"/>
    <property type="match status" value="1"/>
</dbReference>
<gene>
    <name evidence="9" type="ORF">S01H1_28605</name>
</gene>
<evidence type="ECO:0000256" key="4">
    <source>
        <dbReference type="ARBA" id="ARBA00022679"/>
    </source>
</evidence>
<dbReference type="Pfam" id="PF01472">
    <property type="entry name" value="PUA"/>
    <property type="match status" value="1"/>
</dbReference>
<feature type="non-terminal residue" evidence="9">
    <location>
        <position position="1"/>
    </location>
</feature>
<dbReference type="PANTHER" id="PTHR43654:SF1">
    <property type="entry name" value="ISOPENTENYL PHOSPHATE KINASE"/>
    <property type="match status" value="1"/>
</dbReference>
<dbReference type="NCBIfam" id="TIGR01027">
    <property type="entry name" value="proB"/>
    <property type="match status" value="1"/>
</dbReference>
<proteinExistence type="predicted"/>
<dbReference type="InterPro" id="IPR011529">
    <property type="entry name" value="Glu_5kinase"/>
</dbReference>
<evidence type="ECO:0000313" key="9">
    <source>
        <dbReference type="EMBL" id="GAF98262.1"/>
    </source>
</evidence>
<dbReference type="AlphaFoldDB" id="X0UCZ7"/>
<dbReference type="Pfam" id="PF00696">
    <property type="entry name" value="AA_kinase"/>
    <property type="match status" value="1"/>
</dbReference>
<dbReference type="InterPro" id="IPR015947">
    <property type="entry name" value="PUA-like_sf"/>
</dbReference>
<evidence type="ECO:0000256" key="6">
    <source>
        <dbReference type="ARBA" id="ARBA00022777"/>
    </source>
</evidence>
<dbReference type="Gene3D" id="2.30.130.10">
    <property type="entry name" value="PUA domain"/>
    <property type="match status" value="1"/>
</dbReference>
<dbReference type="PANTHER" id="PTHR43654">
    <property type="entry name" value="GLUTAMATE 5-KINASE"/>
    <property type="match status" value="1"/>
</dbReference>
<keyword evidence="5" id="KW-0547">Nucleotide-binding</keyword>
<dbReference type="InterPro" id="IPR001057">
    <property type="entry name" value="Glu/AcGlu_kinase"/>
</dbReference>
<keyword evidence="6" id="KW-0418">Kinase</keyword>
<dbReference type="GO" id="GO:0005829">
    <property type="term" value="C:cytosol"/>
    <property type="evidence" value="ECO:0007669"/>
    <property type="project" value="TreeGrafter"/>
</dbReference>
<dbReference type="Gene3D" id="3.40.1160.10">
    <property type="entry name" value="Acetylglutamate kinase-like"/>
    <property type="match status" value="1"/>
</dbReference>
<evidence type="ECO:0000256" key="1">
    <source>
        <dbReference type="ARBA" id="ARBA00022490"/>
    </source>
</evidence>
<dbReference type="PROSITE" id="PS50890">
    <property type="entry name" value="PUA"/>
    <property type="match status" value="1"/>
</dbReference>
<keyword evidence="2" id="KW-0028">Amino-acid biosynthesis</keyword>
<dbReference type="GO" id="GO:0003723">
    <property type="term" value="F:RNA binding"/>
    <property type="evidence" value="ECO:0007669"/>
    <property type="project" value="InterPro"/>
</dbReference>
<dbReference type="CDD" id="cd21157">
    <property type="entry name" value="PUA_G5K"/>
    <property type="match status" value="1"/>
</dbReference>
<dbReference type="EMBL" id="BARS01017491">
    <property type="protein sequence ID" value="GAF98262.1"/>
    <property type="molecule type" value="Genomic_DNA"/>
</dbReference>
<dbReference type="GO" id="GO:0008652">
    <property type="term" value="P:amino acid biosynthetic process"/>
    <property type="evidence" value="ECO:0007669"/>
    <property type="project" value="UniProtKB-KW"/>
</dbReference>
<keyword evidence="4" id="KW-0808">Transferase</keyword>
<keyword evidence="1" id="KW-0963">Cytoplasm</keyword>
<comment type="caution">
    <text evidence="9">The sequence shown here is derived from an EMBL/GenBank/DDBJ whole genome shotgun (WGS) entry which is preliminary data.</text>
</comment>
<dbReference type="SUPFAM" id="SSF88697">
    <property type="entry name" value="PUA domain-like"/>
    <property type="match status" value="1"/>
</dbReference>
<dbReference type="InterPro" id="IPR036974">
    <property type="entry name" value="PUA_sf"/>
</dbReference>
<dbReference type="InterPro" id="IPR001048">
    <property type="entry name" value="Asp/Glu/Uridylate_kinase"/>
</dbReference>
<evidence type="ECO:0000259" key="8">
    <source>
        <dbReference type="SMART" id="SM00359"/>
    </source>
</evidence>
<dbReference type="InterPro" id="IPR005715">
    <property type="entry name" value="Glu_5kinase/COase_Synthase"/>
</dbReference>
<sequence length="251" mass="27444">VRYLNIKYTINTLLGRGVTPIINENDTIQTEEIKCGDNDRLSGLVADLTEADTLIMLTDVDGLLDREGKLVKEIDSITDNVRALAEKTKTGLGTGGMYTKIQAAEFSTKSGIECYIANGKSKDVLINIVNEKGSFTHFKAKVRKVTAKKRWIGFGSKTKGALIVDDGARDALLKKNKSLLSAGITTKSGVFTAGDIVSICDKEKTEFARGIINYSSQEVSKIKGVKTKDIESILGYKDHDEVVHRDNLIIL</sequence>
<evidence type="ECO:0000256" key="7">
    <source>
        <dbReference type="ARBA" id="ARBA00022840"/>
    </source>
</evidence>
<protein>
    <recommendedName>
        <fullName evidence="8">PUA domain-containing protein</fullName>
    </recommendedName>
</protein>
<keyword evidence="7" id="KW-0067">ATP-binding</keyword>
<dbReference type="PIRSF" id="PIRSF000729">
    <property type="entry name" value="GK"/>
    <property type="match status" value="1"/>
</dbReference>
<dbReference type="FunFam" id="3.40.1160.10:FF:000006">
    <property type="entry name" value="Glutamate 5-kinase"/>
    <property type="match status" value="1"/>
</dbReference>
<dbReference type="SUPFAM" id="SSF53633">
    <property type="entry name" value="Carbamate kinase-like"/>
    <property type="match status" value="1"/>
</dbReference>
<evidence type="ECO:0000256" key="5">
    <source>
        <dbReference type="ARBA" id="ARBA00022741"/>
    </source>
</evidence>
<dbReference type="GO" id="GO:0004349">
    <property type="term" value="F:glutamate 5-kinase activity"/>
    <property type="evidence" value="ECO:0007669"/>
    <property type="project" value="InterPro"/>
</dbReference>
<dbReference type="InterPro" id="IPR002478">
    <property type="entry name" value="PUA"/>
</dbReference>
<keyword evidence="3" id="KW-0641">Proline biosynthesis</keyword>
<organism evidence="9">
    <name type="scientific">marine sediment metagenome</name>
    <dbReference type="NCBI Taxonomy" id="412755"/>
    <lineage>
        <taxon>unclassified sequences</taxon>
        <taxon>metagenomes</taxon>
        <taxon>ecological metagenomes</taxon>
    </lineage>
</organism>
<dbReference type="SMART" id="SM00359">
    <property type="entry name" value="PUA"/>
    <property type="match status" value="1"/>
</dbReference>
<dbReference type="PRINTS" id="PR00474">
    <property type="entry name" value="GLU5KINASE"/>
</dbReference>
<dbReference type="GO" id="GO:0005524">
    <property type="term" value="F:ATP binding"/>
    <property type="evidence" value="ECO:0007669"/>
    <property type="project" value="UniProtKB-KW"/>
</dbReference>
<name>X0UCZ7_9ZZZZ</name>
<evidence type="ECO:0000256" key="2">
    <source>
        <dbReference type="ARBA" id="ARBA00022605"/>
    </source>
</evidence>
<feature type="domain" description="PUA" evidence="8">
    <location>
        <begin position="160"/>
        <end position="243"/>
    </location>
</feature>
<reference evidence="9" key="1">
    <citation type="journal article" date="2014" name="Front. Microbiol.">
        <title>High frequency of phylogenetically diverse reductive dehalogenase-homologous genes in deep subseafloor sedimentary metagenomes.</title>
        <authorList>
            <person name="Kawai M."/>
            <person name="Futagami T."/>
            <person name="Toyoda A."/>
            <person name="Takaki Y."/>
            <person name="Nishi S."/>
            <person name="Hori S."/>
            <person name="Arai W."/>
            <person name="Tsubouchi T."/>
            <person name="Morono Y."/>
            <person name="Uchiyama I."/>
            <person name="Ito T."/>
            <person name="Fujiyama A."/>
            <person name="Inagaki F."/>
            <person name="Takami H."/>
        </authorList>
    </citation>
    <scope>NUCLEOTIDE SEQUENCE</scope>
    <source>
        <strain evidence="9">Expedition CK06-06</strain>
    </source>
</reference>
<evidence type="ECO:0000256" key="3">
    <source>
        <dbReference type="ARBA" id="ARBA00022650"/>
    </source>
</evidence>
<accession>X0UCZ7</accession>